<dbReference type="PANTHER" id="PTHR44591">
    <property type="entry name" value="STRESS RESPONSE REGULATOR PROTEIN 1"/>
    <property type="match status" value="1"/>
</dbReference>
<dbReference type="SUPFAM" id="SSF52172">
    <property type="entry name" value="CheY-like"/>
    <property type="match status" value="1"/>
</dbReference>
<dbReference type="Gene3D" id="3.40.50.2300">
    <property type="match status" value="1"/>
</dbReference>
<dbReference type="InterPro" id="IPR011006">
    <property type="entry name" value="CheY-like_superfamily"/>
</dbReference>
<feature type="modified residue" description="4-aspartylphosphate" evidence="6">
    <location>
        <position position="52"/>
    </location>
</feature>
<accession>A0A0D2G7Z5</accession>
<proteinExistence type="predicted"/>
<dbReference type="SMART" id="SM00448">
    <property type="entry name" value="REC"/>
    <property type="match status" value="1"/>
</dbReference>
<keyword evidence="1 6" id="KW-0597">Phosphoprotein</keyword>
<protein>
    <submittedName>
        <fullName evidence="8">Chemotaxis protein CheY</fullName>
    </submittedName>
</protein>
<dbReference type="InParanoid" id="A0A0D2G7Z5"/>
<sequence length="121" mass="13448">MSRILVADDEPHIRKLVSFTLGNRGHEILEAADGGEAFEVARAERPDLILLDVMMPVMTGYDVLDRLKDDEGTADIPVIMLSAKSQQTEVQEGLNRGAEQYICKPFTPKDLVSQVNELLHT</sequence>
<evidence type="ECO:0000313" key="9">
    <source>
        <dbReference type="Proteomes" id="UP000032233"/>
    </source>
</evidence>
<dbReference type="GO" id="GO:0003677">
    <property type="term" value="F:DNA binding"/>
    <property type="evidence" value="ECO:0007669"/>
    <property type="project" value="UniProtKB-KW"/>
</dbReference>
<evidence type="ECO:0000256" key="5">
    <source>
        <dbReference type="ARBA" id="ARBA00023163"/>
    </source>
</evidence>
<organism evidence="8 9">
    <name type="scientific">Dethiosulfatarculus sandiegensis</name>
    <dbReference type="NCBI Taxonomy" id="1429043"/>
    <lineage>
        <taxon>Bacteria</taxon>
        <taxon>Pseudomonadati</taxon>
        <taxon>Thermodesulfobacteriota</taxon>
        <taxon>Desulfarculia</taxon>
        <taxon>Desulfarculales</taxon>
        <taxon>Desulfarculaceae</taxon>
        <taxon>Dethiosulfatarculus</taxon>
    </lineage>
</organism>
<dbReference type="STRING" id="1429043.X474_26390"/>
<evidence type="ECO:0000256" key="4">
    <source>
        <dbReference type="ARBA" id="ARBA00023125"/>
    </source>
</evidence>
<dbReference type="EMBL" id="AZAC01000073">
    <property type="protein sequence ID" value="KIX11052.1"/>
    <property type="molecule type" value="Genomic_DNA"/>
</dbReference>
<dbReference type="PROSITE" id="PS50110">
    <property type="entry name" value="RESPONSE_REGULATORY"/>
    <property type="match status" value="1"/>
</dbReference>
<dbReference type="FunFam" id="3.40.50.2300:FF:000001">
    <property type="entry name" value="DNA-binding response regulator PhoB"/>
    <property type="match status" value="1"/>
</dbReference>
<evidence type="ECO:0000256" key="3">
    <source>
        <dbReference type="ARBA" id="ARBA00023015"/>
    </source>
</evidence>
<evidence type="ECO:0000256" key="2">
    <source>
        <dbReference type="ARBA" id="ARBA00023012"/>
    </source>
</evidence>
<evidence type="ECO:0000256" key="6">
    <source>
        <dbReference type="PROSITE-ProRule" id="PRU00169"/>
    </source>
</evidence>
<dbReference type="GO" id="GO:0000160">
    <property type="term" value="P:phosphorelay signal transduction system"/>
    <property type="evidence" value="ECO:0007669"/>
    <property type="project" value="UniProtKB-KW"/>
</dbReference>
<feature type="domain" description="Response regulatory" evidence="7">
    <location>
        <begin position="3"/>
        <end position="119"/>
    </location>
</feature>
<keyword evidence="5" id="KW-0804">Transcription</keyword>
<reference evidence="8 9" key="1">
    <citation type="submission" date="2013-11" db="EMBL/GenBank/DDBJ databases">
        <title>Metagenomic analysis of a methanogenic consortium involved in long chain n-alkane degradation.</title>
        <authorList>
            <person name="Davidova I.A."/>
            <person name="Callaghan A.V."/>
            <person name="Wawrik B."/>
            <person name="Pruitt S."/>
            <person name="Marks C."/>
            <person name="Duncan K.E."/>
            <person name="Suflita J.M."/>
        </authorList>
    </citation>
    <scope>NUCLEOTIDE SEQUENCE [LARGE SCALE GENOMIC DNA]</scope>
    <source>
        <strain evidence="8 9">SPR</strain>
    </source>
</reference>
<dbReference type="OrthoDB" id="9790791at2"/>
<dbReference type="PANTHER" id="PTHR44591:SF3">
    <property type="entry name" value="RESPONSE REGULATORY DOMAIN-CONTAINING PROTEIN"/>
    <property type="match status" value="1"/>
</dbReference>
<evidence type="ECO:0000313" key="8">
    <source>
        <dbReference type="EMBL" id="KIX11052.1"/>
    </source>
</evidence>
<name>A0A0D2G7Z5_9BACT</name>
<comment type="caution">
    <text evidence="8">The sequence shown here is derived from an EMBL/GenBank/DDBJ whole genome shotgun (WGS) entry which is preliminary data.</text>
</comment>
<dbReference type="AlphaFoldDB" id="A0A0D2G7Z5"/>
<dbReference type="InterPro" id="IPR001789">
    <property type="entry name" value="Sig_transdc_resp-reg_receiver"/>
</dbReference>
<gene>
    <name evidence="8" type="ORF">X474_26390</name>
</gene>
<keyword evidence="2" id="KW-0902">Two-component regulatory system</keyword>
<keyword evidence="4" id="KW-0238">DNA-binding</keyword>
<evidence type="ECO:0000259" key="7">
    <source>
        <dbReference type="PROSITE" id="PS50110"/>
    </source>
</evidence>
<keyword evidence="3" id="KW-0805">Transcription regulation</keyword>
<dbReference type="InterPro" id="IPR050595">
    <property type="entry name" value="Bact_response_regulator"/>
</dbReference>
<evidence type="ECO:0000256" key="1">
    <source>
        <dbReference type="ARBA" id="ARBA00022553"/>
    </source>
</evidence>
<dbReference type="Proteomes" id="UP000032233">
    <property type="component" value="Unassembled WGS sequence"/>
</dbReference>
<keyword evidence="9" id="KW-1185">Reference proteome</keyword>
<dbReference type="Pfam" id="PF00072">
    <property type="entry name" value="Response_reg"/>
    <property type="match status" value="1"/>
</dbReference>